<dbReference type="Proteomes" id="UP001530377">
    <property type="component" value="Unassembled WGS sequence"/>
</dbReference>
<dbReference type="Pfam" id="PF01734">
    <property type="entry name" value="Patatin"/>
    <property type="match status" value="1"/>
</dbReference>
<feature type="non-terminal residue" evidence="7">
    <location>
        <position position="1"/>
    </location>
</feature>
<dbReference type="InterPro" id="IPR016035">
    <property type="entry name" value="Acyl_Trfase/lysoPLipase"/>
</dbReference>
<dbReference type="PANTHER" id="PTHR14226:SF64">
    <property type="entry name" value="PNPLA DOMAIN-CONTAINING PROTEIN"/>
    <property type="match status" value="1"/>
</dbReference>
<feature type="short sequence motif" description="GXGXXG" evidence="4">
    <location>
        <begin position="223"/>
        <end position="228"/>
    </location>
</feature>
<evidence type="ECO:0000313" key="8">
    <source>
        <dbReference type="Proteomes" id="UP001530377"/>
    </source>
</evidence>
<keyword evidence="1 4" id="KW-0378">Hydrolase</keyword>
<reference evidence="7 8" key="1">
    <citation type="submission" date="2024-10" db="EMBL/GenBank/DDBJ databases">
        <title>Updated reference genomes for cyclostephanoid diatoms.</title>
        <authorList>
            <person name="Roberts W.R."/>
            <person name="Alverson A.J."/>
        </authorList>
    </citation>
    <scope>NUCLEOTIDE SEQUENCE [LARGE SCALE GENOMIC DNA]</scope>
    <source>
        <strain evidence="7 8">AJA228-03</strain>
    </source>
</reference>
<dbReference type="PANTHER" id="PTHR14226">
    <property type="entry name" value="NEUROPATHY TARGET ESTERASE/SWISS CHEESE D.MELANOGASTER"/>
    <property type="match status" value="1"/>
</dbReference>
<keyword evidence="3 4" id="KW-0443">Lipid metabolism</keyword>
<comment type="caution">
    <text evidence="7">The sequence shown here is derived from an EMBL/GenBank/DDBJ whole genome shotgun (WGS) entry which is preliminary data.</text>
</comment>
<feature type="region of interest" description="Disordered" evidence="5">
    <location>
        <begin position="178"/>
        <end position="200"/>
    </location>
</feature>
<feature type="active site" description="Nucleophile" evidence="4">
    <location>
        <position position="254"/>
    </location>
</feature>
<dbReference type="GO" id="GO:0052689">
    <property type="term" value="F:carboxylic ester hydrolase activity"/>
    <property type="evidence" value="ECO:0007669"/>
    <property type="project" value="UniProtKB-ARBA"/>
</dbReference>
<feature type="compositionally biased region" description="Basic residues" evidence="5">
    <location>
        <begin position="1"/>
        <end position="20"/>
    </location>
</feature>
<dbReference type="InterPro" id="IPR050301">
    <property type="entry name" value="NTE"/>
</dbReference>
<evidence type="ECO:0000256" key="5">
    <source>
        <dbReference type="SAM" id="MobiDB-lite"/>
    </source>
</evidence>
<evidence type="ECO:0000259" key="6">
    <source>
        <dbReference type="PROSITE" id="PS51635"/>
    </source>
</evidence>
<dbReference type="Gene3D" id="3.40.1090.10">
    <property type="entry name" value="Cytosolic phospholipase A2 catalytic domain"/>
    <property type="match status" value="1"/>
</dbReference>
<name>A0ABD3R7X9_9STRA</name>
<dbReference type="SUPFAM" id="SSF52151">
    <property type="entry name" value="FabD/lysophospholipase-like"/>
    <property type="match status" value="1"/>
</dbReference>
<proteinExistence type="predicted"/>
<feature type="region of interest" description="Disordered" evidence="5">
    <location>
        <begin position="1"/>
        <end position="66"/>
    </location>
</feature>
<feature type="short sequence motif" description="DGA/G" evidence="4">
    <location>
        <begin position="433"/>
        <end position="435"/>
    </location>
</feature>
<dbReference type="GO" id="GO:0016298">
    <property type="term" value="F:lipase activity"/>
    <property type="evidence" value="ECO:0007669"/>
    <property type="project" value="UniProtKB-ARBA"/>
</dbReference>
<dbReference type="EMBL" id="JALLPB020000443">
    <property type="protein sequence ID" value="KAL3809075.1"/>
    <property type="molecule type" value="Genomic_DNA"/>
</dbReference>
<feature type="domain" description="PNPLA" evidence="6">
    <location>
        <begin position="219"/>
        <end position="446"/>
    </location>
</feature>
<evidence type="ECO:0000256" key="3">
    <source>
        <dbReference type="ARBA" id="ARBA00023098"/>
    </source>
</evidence>
<dbReference type="AlphaFoldDB" id="A0ABD3R7X9"/>
<feature type="short sequence motif" description="GXSXG" evidence="4">
    <location>
        <begin position="252"/>
        <end position="256"/>
    </location>
</feature>
<keyword evidence="2 4" id="KW-0442">Lipid degradation</keyword>
<dbReference type="InterPro" id="IPR002641">
    <property type="entry name" value="PNPLA_dom"/>
</dbReference>
<keyword evidence="8" id="KW-1185">Reference proteome</keyword>
<evidence type="ECO:0000256" key="1">
    <source>
        <dbReference type="ARBA" id="ARBA00022801"/>
    </source>
</evidence>
<evidence type="ECO:0000313" key="7">
    <source>
        <dbReference type="EMBL" id="KAL3809075.1"/>
    </source>
</evidence>
<evidence type="ECO:0000256" key="4">
    <source>
        <dbReference type="PROSITE-ProRule" id="PRU01161"/>
    </source>
</evidence>
<feature type="active site" description="Proton acceptor" evidence="4">
    <location>
        <position position="433"/>
    </location>
</feature>
<dbReference type="GO" id="GO:0016042">
    <property type="term" value="P:lipid catabolic process"/>
    <property type="evidence" value="ECO:0007669"/>
    <property type="project" value="UniProtKB-UniRule"/>
</dbReference>
<protein>
    <recommendedName>
        <fullName evidence="6">PNPLA domain-containing protein</fullName>
    </recommendedName>
</protein>
<organism evidence="7 8">
    <name type="scientific">Cyclostephanos tholiformis</name>
    <dbReference type="NCBI Taxonomy" id="382380"/>
    <lineage>
        <taxon>Eukaryota</taxon>
        <taxon>Sar</taxon>
        <taxon>Stramenopiles</taxon>
        <taxon>Ochrophyta</taxon>
        <taxon>Bacillariophyta</taxon>
        <taxon>Coscinodiscophyceae</taxon>
        <taxon>Thalassiosirophycidae</taxon>
        <taxon>Stephanodiscales</taxon>
        <taxon>Stephanodiscaceae</taxon>
        <taxon>Cyclostephanos</taxon>
    </lineage>
</organism>
<accession>A0ABD3R7X9</accession>
<sequence>SYSRRRHLRRLSHRRHHRRGGTTTESSIHRAAAVWEMGGGGNDDDDDDDDDNDGRPGPPYEVSTISGLSDYFDDVSGRFRRRECAREIVGRGLVRRPRRMRRRGGRRGGENDDEEIEIDVDPIVDLDGTIDHDSLLSSLSVRGDTRIVRDANGADVVHPVSRLLHDRRRRIEAERRAVGCGGGGGEEAKTATSTSTSTRNVRGVRRTLPVPDDGYRIALAIEGGGMRGCVTAGMVAAIHHLDLSDAFDVVYGSSAGTVIGAYFITRQLPWFGPELYYDSLTTAGDGFINAKRFLRAIGLGLLDPRLAKDVIFRRNHGKPVLDLTYLLNTTMQENKPLDWEAFEEMQEVQPLKVIASGLKSQRAFVMDMERGSFTNIEELACCMRASCLLPGVAGPVMNMIFPRGGGEEKGDDGGRGNERHERRYRMIPMNDFDGGGDDYEPLADALLFEPLPYRSAIAEGATHVVCLRSRPDGVDVTGKTSIFEKLVLRRFFLRKNRLRSAYEYMKRHLHKKVYAEQVIELNDGAKDVDRPYTDLSRPHLLPIAVPPGSAEIPKLETGREAIFDGVRRGFARAYDALVEEPEKRGKGMEIAKLVFPDEILNYDPLVFTSRTESAYEAYLKSKKNFSHRSFILLRPLCEPRCSATGLQYLERAHQILVDRYHPSRIVEFAATPPREEFVPILHDLVSPDQQVQVVLFQECGNNVGPEDEAHPPIVLGPTVHARVWIAPKQVAHESHVGNVARPIEVGDLLQAFHLRTESTMHAKYFLVYYRTHGEAVEDVAEDFPQPNGVPSFALVVETINPIDPRRFVISSEDEEILGIHYLVTYEEAHRLEGLLATVDIITQEKVIALGGEAAVLEEAQQVRELPVHVTAYLERRLELE</sequence>
<evidence type="ECO:0000256" key="2">
    <source>
        <dbReference type="ARBA" id="ARBA00022963"/>
    </source>
</evidence>
<feature type="compositionally biased region" description="Acidic residues" evidence="5">
    <location>
        <begin position="42"/>
        <end position="52"/>
    </location>
</feature>
<dbReference type="PROSITE" id="PS51635">
    <property type="entry name" value="PNPLA"/>
    <property type="match status" value="1"/>
</dbReference>
<gene>
    <name evidence="7" type="ORF">ACHAXA_007860</name>
</gene>